<dbReference type="InterPro" id="IPR009061">
    <property type="entry name" value="DNA-bd_dom_put_sf"/>
</dbReference>
<dbReference type="KEGG" id="crx:CRECT_1310"/>
<feature type="domain" description="Helix-turn-helix" evidence="1">
    <location>
        <begin position="12"/>
        <end position="57"/>
    </location>
</feature>
<dbReference type="Pfam" id="PF12728">
    <property type="entry name" value="HTH_17"/>
    <property type="match status" value="1"/>
</dbReference>
<proteinExistence type="predicted"/>
<dbReference type="GO" id="GO:0003677">
    <property type="term" value="F:DNA binding"/>
    <property type="evidence" value="ECO:0007669"/>
    <property type="project" value="InterPro"/>
</dbReference>
<dbReference type="EMBL" id="CP012543">
    <property type="protein sequence ID" value="QCD46964.1"/>
    <property type="molecule type" value="Genomic_DNA"/>
</dbReference>
<dbReference type="InterPro" id="IPR041657">
    <property type="entry name" value="HTH_17"/>
</dbReference>
<name>A0A6G5QN01_CAMRE</name>
<evidence type="ECO:0000259" key="1">
    <source>
        <dbReference type="Pfam" id="PF12728"/>
    </source>
</evidence>
<dbReference type="RefSeq" id="WP_002944582.1">
    <property type="nucleotide sequence ID" value="NZ_CP012543.1"/>
</dbReference>
<dbReference type="SUPFAM" id="SSF46955">
    <property type="entry name" value="Putative DNA-binding domain"/>
    <property type="match status" value="1"/>
</dbReference>
<evidence type="ECO:0000313" key="3">
    <source>
        <dbReference type="Proteomes" id="UP000502377"/>
    </source>
</evidence>
<sequence>MHQNQINFISYAQAAKMLGVAVITIKKWAQKGLIKRYAVTGRSVFVDKDEILEMIRGKEA</sequence>
<evidence type="ECO:0000313" key="2">
    <source>
        <dbReference type="EMBL" id="QCD46964.1"/>
    </source>
</evidence>
<dbReference type="NCBIfam" id="TIGR01764">
    <property type="entry name" value="excise"/>
    <property type="match status" value="1"/>
</dbReference>
<organism evidence="2 3">
    <name type="scientific">Campylobacter rectus</name>
    <name type="common">Wolinella recta</name>
    <dbReference type="NCBI Taxonomy" id="203"/>
    <lineage>
        <taxon>Bacteria</taxon>
        <taxon>Pseudomonadati</taxon>
        <taxon>Campylobacterota</taxon>
        <taxon>Epsilonproteobacteria</taxon>
        <taxon>Campylobacterales</taxon>
        <taxon>Campylobacteraceae</taxon>
        <taxon>Campylobacter</taxon>
    </lineage>
</organism>
<dbReference type="InterPro" id="IPR010093">
    <property type="entry name" value="SinI_DNA-bd"/>
</dbReference>
<protein>
    <recommendedName>
        <fullName evidence="1">Helix-turn-helix domain-containing protein</fullName>
    </recommendedName>
</protein>
<accession>A0A6G5QN01</accession>
<dbReference type="Proteomes" id="UP000502377">
    <property type="component" value="Chromosome"/>
</dbReference>
<gene>
    <name evidence="2" type="ORF">CRECT_1310</name>
</gene>
<reference evidence="2 3" key="1">
    <citation type="submission" date="2016-07" db="EMBL/GenBank/DDBJ databases">
        <title>Comparative genomics of the Campylobacter concisus group.</title>
        <authorList>
            <person name="Miller W.G."/>
            <person name="Yee E."/>
            <person name="Chapman M.H."/>
            <person name="Huynh S."/>
            <person name="Bono J.L."/>
            <person name="On S.L.W."/>
            <person name="StLeger J."/>
            <person name="Foster G."/>
            <person name="Parker C.T."/>
        </authorList>
    </citation>
    <scope>NUCLEOTIDE SEQUENCE [LARGE SCALE GENOMIC DNA]</scope>
    <source>
        <strain evidence="2 3">ATCC 33238</strain>
    </source>
</reference>
<dbReference type="AlphaFoldDB" id="A0A6G5QN01"/>